<protein>
    <submittedName>
        <fullName evidence="6">TetR family transcriptional regulator</fullName>
    </submittedName>
</protein>
<dbReference type="PROSITE" id="PS50977">
    <property type="entry name" value="HTH_TETR_2"/>
    <property type="match status" value="1"/>
</dbReference>
<organism evidence="6 7">
    <name type="scientific">Celerinatantimonas diazotrophica</name>
    <dbReference type="NCBI Taxonomy" id="412034"/>
    <lineage>
        <taxon>Bacteria</taxon>
        <taxon>Pseudomonadati</taxon>
        <taxon>Pseudomonadota</taxon>
        <taxon>Gammaproteobacteria</taxon>
        <taxon>Celerinatantimonadaceae</taxon>
        <taxon>Celerinatantimonas</taxon>
    </lineage>
</organism>
<dbReference type="RefSeq" id="WP_131912401.1">
    <property type="nucleotide sequence ID" value="NZ_OU594967.1"/>
</dbReference>
<feature type="DNA-binding region" description="H-T-H motif" evidence="4">
    <location>
        <begin position="31"/>
        <end position="50"/>
    </location>
</feature>
<comment type="caution">
    <text evidence="6">The sequence shown here is derived from an EMBL/GenBank/DDBJ whole genome shotgun (WGS) entry which is preliminary data.</text>
</comment>
<dbReference type="GO" id="GO:0000976">
    <property type="term" value="F:transcription cis-regulatory region binding"/>
    <property type="evidence" value="ECO:0007669"/>
    <property type="project" value="TreeGrafter"/>
</dbReference>
<sequence length="181" mass="20831">MPKVVDHDAKREEIALNATKIFLEHGYKNIGMRQLCEQLGMSKSAVYHYFKSKDELFLAATEAIVNFDAIVLESRPSVTEASLEQKIENFLLIFRQIAPRFFQEIKLVMDYIDVIGLENIADDPCMYTANQKYLTMLTNYVSTSHSDELFTLMLGLLNHQLMVGKDLEDEYIVTQVQHCLN</sequence>
<evidence type="ECO:0000313" key="7">
    <source>
        <dbReference type="Proteomes" id="UP000295565"/>
    </source>
</evidence>
<evidence type="ECO:0000313" key="6">
    <source>
        <dbReference type="EMBL" id="TCK57868.1"/>
    </source>
</evidence>
<evidence type="ECO:0000256" key="2">
    <source>
        <dbReference type="ARBA" id="ARBA00023125"/>
    </source>
</evidence>
<dbReference type="GO" id="GO:0003700">
    <property type="term" value="F:DNA-binding transcription factor activity"/>
    <property type="evidence" value="ECO:0007669"/>
    <property type="project" value="TreeGrafter"/>
</dbReference>
<proteinExistence type="predicted"/>
<dbReference type="Gene3D" id="1.10.357.10">
    <property type="entry name" value="Tetracycline Repressor, domain 2"/>
    <property type="match status" value="1"/>
</dbReference>
<gene>
    <name evidence="6" type="ORF">EV690_1566</name>
</gene>
<name>A0A4R1K1J7_9GAMM</name>
<keyword evidence="1" id="KW-0805">Transcription regulation</keyword>
<feature type="domain" description="HTH tetR-type" evidence="5">
    <location>
        <begin position="8"/>
        <end position="68"/>
    </location>
</feature>
<evidence type="ECO:0000259" key="5">
    <source>
        <dbReference type="PROSITE" id="PS50977"/>
    </source>
</evidence>
<dbReference type="InterPro" id="IPR050109">
    <property type="entry name" value="HTH-type_TetR-like_transc_reg"/>
</dbReference>
<reference evidence="6 7" key="1">
    <citation type="submission" date="2019-03" db="EMBL/GenBank/DDBJ databases">
        <title>Genomic Encyclopedia of Type Strains, Phase IV (KMG-IV): sequencing the most valuable type-strain genomes for metagenomic binning, comparative biology and taxonomic classification.</title>
        <authorList>
            <person name="Goeker M."/>
        </authorList>
    </citation>
    <scope>NUCLEOTIDE SEQUENCE [LARGE SCALE GENOMIC DNA]</scope>
    <source>
        <strain evidence="6 7">DSM 18577</strain>
    </source>
</reference>
<keyword evidence="3" id="KW-0804">Transcription</keyword>
<keyword evidence="7" id="KW-1185">Reference proteome</keyword>
<dbReference type="OrthoDB" id="4541465at2"/>
<dbReference type="PRINTS" id="PR00455">
    <property type="entry name" value="HTHTETR"/>
</dbReference>
<dbReference type="Proteomes" id="UP000295565">
    <property type="component" value="Unassembled WGS sequence"/>
</dbReference>
<evidence type="ECO:0000256" key="3">
    <source>
        <dbReference type="ARBA" id="ARBA00023163"/>
    </source>
</evidence>
<dbReference type="InterPro" id="IPR001647">
    <property type="entry name" value="HTH_TetR"/>
</dbReference>
<accession>A0A4R1K1J7</accession>
<dbReference type="PANTHER" id="PTHR30055">
    <property type="entry name" value="HTH-TYPE TRANSCRIPTIONAL REGULATOR RUTR"/>
    <property type="match status" value="1"/>
</dbReference>
<keyword evidence="2 4" id="KW-0238">DNA-binding</keyword>
<dbReference type="Pfam" id="PF00440">
    <property type="entry name" value="TetR_N"/>
    <property type="match status" value="1"/>
</dbReference>
<evidence type="ECO:0000256" key="1">
    <source>
        <dbReference type="ARBA" id="ARBA00023015"/>
    </source>
</evidence>
<dbReference type="AlphaFoldDB" id="A0A4R1K1J7"/>
<evidence type="ECO:0000256" key="4">
    <source>
        <dbReference type="PROSITE-ProRule" id="PRU00335"/>
    </source>
</evidence>
<dbReference type="SUPFAM" id="SSF46689">
    <property type="entry name" value="Homeodomain-like"/>
    <property type="match status" value="1"/>
</dbReference>
<dbReference type="PANTHER" id="PTHR30055:SF234">
    <property type="entry name" value="HTH-TYPE TRANSCRIPTIONAL REGULATOR BETI"/>
    <property type="match status" value="1"/>
</dbReference>
<dbReference type="InterPro" id="IPR009057">
    <property type="entry name" value="Homeodomain-like_sf"/>
</dbReference>
<dbReference type="EMBL" id="SMGD01000012">
    <property type="protein sequence ID" value="TCK57868.1"/>
    <property type="molecule type" value="Genomic_DNA"/>
</dbReference>